<keyword evidence="1" id="KW-0732">Signal</keyword>
<dbReference type="InterPro" id="IPR015943">
    <property type="entry name" value="WD40/YVTN_repeat-like_dom_sf"/>
</dbReference>
<dbReference type="Gene3D" id="2.130.10.10">
    <property type="entry name" value="YVTN repeat-like/Quinoprotein amine dehydrogenase"/>
    <property type="match status" value="1"/>
</dbReference>
<comment type="caution">
    <text evidence="4">The sequence shown here is derived from an EMBL/GenBank/DDBJ whole genome shotgun (WGS) entry which is preliminary data.</text>
</comment>
<dbReference type="InterPro" id="IPR058667">
    <property type="entry name" value="DUF6242_C"/>
</dbReference>
<dbReference type="AlphaFoldDB" id="A0A7C9HP66"/>
<dbReference type="PROSITE" id="PS51257">
    <property type="entry name" value="PROKAR_LIPOPROTEIN"/>
    <property type="match status" value="1"/>
</dbReference>
<feature type="signal peptide" evidence="1">
    <location>
        <begin position="1"/>
        <end position="23"/>
    </location>
</feature>
<dbReference type="Pfam" id="PF19755">
    <property type="entry name" value="DUF6242"/>
    <property type="match status" value="1"/>
</dbReference>
<evidence type="ECO:0000313" key="4">
    <source>
        <dbReference type="EMBL" id="MUL27007.1"/>
    </source>
</evidence>
<protein>
    <submittedName>
        <fullName evidence="4">Exo-alpha-sialidase</fullName>
    </submittedName>
</protein>
<organism evidence="4 5">
    <name type="scientific">Prevotella vespertina</name>
    <dbReference type="NCBI Taxonomy" id="2608404"/>
    <lineage>
        <taxon>Bacteria</taxon>
        <taxon>Pseudomonadati</taxon>
        <taxon>Bacteroidota</taxon>
        <taxon>Bacteroidia</taxon>
        <taxon>Bacteroidales</taxon>
        <taxon>Prevotellaceae</taxon>
        <taxon>Prevotella</taxon>
    </lineage>
</organism>
<feature type="chain" id="PRO_5028989921" evidence="1">
    <location>
        <begin position="24"/>
        <end position="460"/>
    </location>
</feature>
<dbReference type="Pfam" id="PF25852">
    <property type="entry name" value="DUF6242_C"/>
    <property type="match status" value="1"/>
</dbReference>
<dbReference type="SUPFAM" id="SSF110296">
    <property type="entry name" value="Oligoxyloglucan reducing end-specific cellobiohydrolase"/>
    <property type="match status" value="1"/>
</dbReference>
<evidence type="ECO:0000259" key="2">
    <source>
        <dbReference type="Pfam" id="PF19755"/>
    </source>
</evidence>
<proteinExistence type="predicted"/>
<dbReference type="RefSeq" id="WP_155715059.1">
    <property type="nucleotide sequence ID" value="NZ_VVIQ01000001.1"/>
</dbReference>
<name>A0A7C9HP66_9BACT</name>
<feature type="domain" description="DUF6242" evidence="2">
    <location>
        <begin position="42"/>
        <end position="154"/>
    </location>
</feature>
<feature type="domain" description="DUF6242" evidence="3">
    <location>
        <begin position="161"/>
        <end position="453"/>
    </location>
</feature>
<evidence type="ECO:0000313" key="5">
    <source>
        <dbReference type="Proteomes" id="UP000482295"/>
    </source>
</evidence>
<evidence type="ECO:0000259" key="3">
    <source>
        <dbReference type="Pfam" id="PF25852"/>
    </source>
</evidence>
<evidence type="ECO:0000256" key="1">
    <source>
        <dbReference type="SAM" id="SignalP"/>
    </source>
</evidence>
<dbReference type="InterPro" id="IPR046209">
    <property type="entry name" value="DUF6242_N"/>
</dbReference>
<reference evidence="4 5" key="1">
    <citation type="submission" date="2019-09" db="EMBL/GenBank/DDBJ databases">
        <title>Prevotella A2879 sp. nov., isolated from an abscess of a patient.</title>
        <authorList>
            <person name="Buhl M."/>
            <person name="Oberhettinger P."/>
        </authorList>
    </citation>
    <scope>NUCLEOTIDE SEQUENCE [LARGE SCALE GENOMIC DNA]</scope>
    <source>
        <strain evidence="4 5">A2879</strain>
    </source>
</reference>
<dbReference type="Proteomes" id="UP000482295">
    <property type="component" value="Unassembled WGS sequence"/>
</dbReference>
<gene>
    <name evidence="4" type="ORF">F0475_01400</name>
</gene>
<sequence>MRNKIYTLVGLVLATLMMTSCLKDDDNDDNGSSFRDTAITGFTLGQLKVKRDTLTKSGKDSTFYAKYEAKNLRFYIDQAQGLVYNVDSLPYGTDVAHVLATITTKNSGTVTILSQQGDKQTYFSPNDSIDFTSPRSFRIYSNARDTYRDYKISVNVHKQKGNVFSWVSMQGNSNFGAFTAMKAVSTKDKIFVFGTDGTQTKGYVTAQNDGNHWALLSQSFSAHAYQSVLVKENKLFILDSGRILSSTDGNAWTQVGTNTNLKQLVAASSSELFALTTAGSLVRSQDNGATWNVETLDDNASLLPVSNINYALLSNNDADDMSRVLLVGTTASGNKTVTWTRLSYKNRPTADDTWNYVENAATKFLLPAYRHLTVVNYDGAALAMGVDNSGKFGSMLLSRDAGIVWNSDKDFSYPLNAQPANTFTATVDADAYIWMISGSKVWRGRLNRVGWKLNQERAAE</sequence>
<keyword evidence="5" id="KW-1185">Reference proteome</keyword>
<dbReference type="EMBL" id="VVIQ01000001">
    <property type="protein sequence ID" value="MUL27007.1"/>
    <property type="molecule type" value="Genomic_DNA"/>
</dbReference>
<accession>A0A7C9HP66</accession>